<evidence type="ECO:0000259" key="2">
    <source>
        <dbReference type="Pfam" id="PF06722"/>
    </source>
</evidence>
<dbReference type="GO" id="GO:0005975">
    <property type="term" value="P:carbohydrate metabolic process"/>
    <property type="evidence" value="ECO:0007669"/>
    <property type="project" value="InterPro"/>
</dbReference>
<proteinExistence type="predicted"/>
<dbReference type="InterPro" id="IPR010610">
    <property type="entry name" value="EryCIII-like_C"/>
</dbReference>
<dbReference type="CDD" id="cd03784">
    <property type="entry name" value="GT1_Gtf-like"/>
    <property type="match status" value="1"/>
</dbReference>
<dbReference type="Gene3D" id="3.40.50.2000">
    <property type="entry name" value="Glycogen Phosphorylase B"/>
    <property type="match status" value="2"/>
</dbReference>
<dbReference type="GO" id="GO:0016758">
    <property type="term" value="F:hexosyltransferase activity"/>
    <property type="evidence" value="ECO:0007669"/>
    <property type="project" value="InterPro"/>
</dbReference>
<sequence length="429" mass="46059">MRIDIIAIGSRGDVQPYVALGVGLRMAGHRVRIVTLGGFDDLVAGRGLDHISIADSPNEIANSAAGRSWIKNRSSSVGFLLGFVRVAATQIEDGIARYWQAGQDAEVLIASPMALLVAVHIAERLRVPLIRAQVEPPAITTHYSWDGRKSLGTAIHGRVRAGVHAAFHLVIWSTLRGSANNARRRTLDLPPLPLLPRRDKPLPLMCGYSPTVVPRLPDFGDWLHVTGYWFLDDIPGWAPPRDLVNFLASGPPPVFVGFGSTPFPKPEATTELVVRALTRSGHRGIVVAGGSGLATGQLADNVFGIDFAPYSWLFPQVSAAVHQGGAGVTALALRAGLPSVIVPVFGIHPFWGSRIFELGAGPSPIPAPRLTEDGLVTAIRATSTAEMRRRAAELGEKIRAEDGIARAIEIIEEHMRGSSVNSVRHQHAH</sequence>
<dbReference type="GO" id="GO:0008194">
    <property type="term" value="F:UDP-glycosyltransferase activity"/>
    <property type="evidence" value="ECO:0007669"/>
    <property type="project" value="InterPro"/>
</dbReference>
<dbReference type="eggNOG" id="COG1819">
    <property type="taxonomic scope" value="Bacteria"/>
</dbReference>
<dbReference type="KEGG" id="sus:Acid_1984"/>
<dbReference type="PANTHER" id="PTHR48050:SF13">
    <property type="entry name" value="STEROL 3-BETA-GLUCOSYLTRANSFERASE UGT80A2"/>
    <property type="match status" value="1"/>
</dbReference>
<organism evidence="3">
    <name type="scientific">Solibacter usitatus (strain Ellin6076)</name>
    <dbReference type="NCBI Taxonomy" id="234267"/>
    <lineage>
        <taxon>Bacteria</taxon>
        <taxon>Pseudomonadati</taxon>
        <taxon>Acidobacteriota</taxon>
        <taxon>Terriglobia</taxon>
        <taxon>Bryobacterales</taxon>
        <taxon>Solibacteraceae</taxon>
        <taxon>Candidatus Solibacter</taxon>
    </lineage>
</organism>
<evidence type="ECO:0000259" key="1">
    <source>
        <dbReference type="Pfam" id="PF03033"/>
    </source>
</evidence>
<feature type="domain" description="Glycosyltransferase family 28 N-terminal" evidence="1">
    <location>
        <begin position="5"/>
        <end position="140"/>
    </location>
</feature>
<dbReference type="SUPFAM" id="SSF53756">
    <property type="entry name" value="UDP-Glycosyltransferase/glycogen phosphorylase"/>
    <property type="match status" value="1"/>
</dbReference>
<dbReference type="EMBL" id="CP000473">
    <property type="protein sequence ID" value="ABJ82974.1"/>
    <property type="molecule type" value="Genomic_DNA"/>
</dbReference>
<accession>Q026U5</accession>
<name>Q026U5_SOLUE</name>
<keyword evidence="3" id="KW-0808">Transferase</keyword>
<dbReference type="InterPro" id="IPR004276">
    <property type="entry name" value="GlycoTrans_28_N"/>
</dbReference>
<dbReference type="PANTHER" id="PTHR48050">
    <property type="entry name" value="STEROL 3-BETA-GLUCOSYLTRANSFERASE"/>
    <property type="match status" value="1"/>
</dbReference>
<dbReference type="InterPro" id="IPR050426">
    <property type="entry name" value="Glycosyltransferase_28"/>
</dbReference>
<dbReference type="InterPro" id="IPR002213">
    <property type="entry name" value="UDP_glucos_trans"/>
</dbReference>
<evidence type="ECO:0000313" key="3">
    <source>
        <dbReference type="EMBL" id="ABJ82974.1"/>
    </source>
</evidence>
<gene>
    <name evidence="3" type="ordered locus">Acid_1984</name>
</gene>
<dbReference type="FunFam" id="3.40.50.2000:FF:000009">
    <property type="entry name" value="Sterol 3-beta-glucosyltransferase UGT80A2"/>
    <property type="match status" value="1"/>
</dbReference>
<feature type="domain" description="Erythromycin biosynthesis protein CIII-like C-terminal" evidence="2">
    <location>
        <begin position="289"/>
        <end position="398"/>
    </location>
</feature>
<dbReference type="Pfam" id="PF06722">
    <property type="entry name" value="EryCIII-like_C"/>
    <property type="match status" value="1"/>
</dbReference>
<dbReference type="Pfam" id="PF03033">
    <property type="entry name" value="Glyco_transf_28"/>
    <property type="match status" value="1"/>
</dbReference>
<dbReference type="AlphaFoldDB" id="Q026U5"/>
<dbReference type="HOGENOM" id="CLU_000537_8_0_0"/>
<protein>
    <submittedName>
        <fullName evidence="3">Glycosyl transferase, family 28</fullName>
    </submittedName>
</protein>
<reference evidence="3" key="1">
    <citation type="submission" date="2006-10" db="EMBL/GenBank/DDBJ databases">
        <title>Complete sequence of Solibacter usitatus Ellin6076.</title>
        <authorList>
            <consortium name="US DOE Joint Genome Institute"/>
            <person name="Copeland A."/>
            <person name="Lucas S."/>
            <person name="Lapidus A."/>
            <person name="Barry K."/>
            <person name="Detter J.C."/>
            <person name="Glavina del Rio T."/>
            <person name="Hammon N."/>
            <person name="Israni S."/>
            <person name="Dalin E."/>
            <person name="Tice H."/>
            <person name="Pitluck S."/>
            <person name="Thompson L.S."/>
            <person name="Brettin T."/>
            <person name="Bruce D."/>
            <person name="Han C."/>
            <person name="Tapia R."/>
            <person name="Gilna P."/>
            <person name="Schmutz J."/>
            <person name="Larimer F."/>
            <person name="Land M."/>
            <person name="Hauser L."/>
            <person name="Kyrpides N."/>
            <person name="Mikhailova N."/>
            <person name="Janssen P.H."/>
            <person name="Kuske C.R."/>
            <person name="Richardson P."/>
        </authorList>
    </citation>
    <scope>NUCLEOTIDE SEQUENCE</scope>
    <source>
        <strain evidence="3">Ellin6076</strain>
    </source>
</reference>
<dbReference type="InParanoid" id="Q026U5"/>
<dbReference type="GO" id="GO:0033072">
    <property type="term" value="P:vancomycin biosynthetic process"/>
    <property type="evidence" value="ECO:0007669"/>
    <property type="project" value="UniProtKB-ARBA"/>
</dbReference>
<dbReference type="OrthoDB" id="9805366at2"/>
<dbReference type="STRING" id="234267.Acid_1984"/>
<dbReference type="CAZy" id="GT1">
    <property type="family name" value="Glycosyltransferase Family 1"/>
</dbReference>